<gene>
    <name evidence="3" type="ORF">J0H45_07195</name>
</gene>
<dbReference type="Proteomes" id="UP000664815">
    <property type="component" value="Unassembled WGS sequence"/>
</dbReference>
<dbReference type="RefSeq" id="WP_425529525.1">
    <property type="nucleotide sequence ID" value="NZ_JAFKME010000009.1"/>
</dbReference>
<dbReference type="EMBL" id="JAFKMG010000666">
    <property type="protein sequence ID" value="MBN8799129.1"/>
    <property type="molecule type" value="Genomic_DNA"/>
</dbReference>
<evidence type="ECO:0000256" key="1">
    <source>
        <dbReference type="SAM" id="SignalP"/>
    </source>
</evidence>
<protein>
    <submittedName>
        <fullName evidence="3">DUF4440 domain-containing protein</fullName>
    </submittedName>
</protein>
<organism evidence="3 4">
    <name type="scientific">Stenotrophomonas nitritireducens</name>
    <dbReference type="NCBI Taxonomy" id="83617"/>
    <lineage>
        <taxon>Bacteria</taxon>
        <taxon>Pseudomonadati</taxon>
        <taxon>Pseudomonadota</taxon>
        <taxon>Gammaproteobacteria</taxon>
        <taxon>Lysobacterales</taxon>
        <taxon>Lysobacteraceae</taxon>
        <taxon>Stenotrophomonas</taxon>
    </lineage>
</organism>
<accession>A0A9D8KVG1</accession>
<dbReference type="InterPro" id="IPR032710">
    <property type="entry name" value="NTF2-like_dom_sf"/>
</dbReference>
<evidence type="ECO:0000313" key="3">
    <source>
        <dbReference type="EMBL" id="MBN8799129.1"/>
    </source>
</evidence>
<sequence>MRAWIAVPLRLVSALAWARTPTLEQADTDWSRLRLQGDASALAALLAEDWLLPRSDGRVQHRAGYLQGQELAKRTHRNTRIDNADVQVRGYGDTSVISGTRAQAATRNGQPAQGRAPALHLRVGAARWPLAEAVLAVVRAPALTATTAGHPWRIRTARPAARLSSAAAAARSGCNPATAIARARR</sequence>
<comment type="caution">
    <text evidence="3">The sequence shown here is derived from an EMBL/GenBank/DDBJ whole genome shotgun (WGS) entry which is preliminary data.</text>
</comment>
<feature type="signal peptide" evidence="1">
    <location>
        <begin position="1"/>
        <end position="18"/>
    </location>
</feature>
<dbReference type="Pfam" id="PF14534">
    <property type="entry name" value="DUF4440"/>
    <property type="match status" value="1"/>
</dbReference>
<keyword evidence="1" id="KW-0732">Signal</keyword>
<dbReference type="SUPFAM" id="SSF54427">
    <property type="entry name" value="NTF2-like"/>
    <property type="match status" value="1"/>
</dbReference>
<reference evidence="3" key="1">
    <citation type="submission" date="2021-02" db="EMBL/GenBank/DDBJ databases">
        <title>Thiocyanate and organic carbon inputs drive convergent selection for specific autotrophic Afipia and Thiobacillus strains within complex microbiomes.</title>
        <authorList>
            <person name="Huddy R.J."/>
            <person name="Sachdeva R."/>
            <person name="Kadzinga F."/>
            <person name="Kantor R.S."/>
            <person name="Harrison S.T.L."/>
            <person name="Banfield J.F."/>
        </authorList>
    </citation>
    <scope>NUCLEOTIDE SEQUENCE</scope>
    <source>
        <strain evidence="3">SCN18_10_11_15_R1_P_69_7</strain>
    </source>
</reference>
<evidence type="ECO:0000259" key="2">
    <source>
        <dbReference type="Pfam" id="PF14534"/>
    </source>
</evidence>
<name>A0A9D8KVG1_9GAMM</name>
<dbReference type="InterPro" id="IPR027843">
    <property type="entry name" value="DUF4440"/>
</dbReference>
<dbReference type="AlphaFoldDB" id="A0A9D8KVG1"/>
<feature type="chain" id="PRO_5039087943" evidence="1">
    <location>
        <begin position="19"/>
        <end position="185"/>
    </location>
</feature>
<proteinExistence type="predicted"/>
<dbReference type="Gene3D" id="3.10.450.50">
    <property type="match status" value="1"/>
</dbReference>
<evidence type="ECO:0000313" key="4">
    <source>
        <dbReference type="Proteomes" id="UP000664815"/>
    </source>
</evidence>
<feature type="domain" description="DUF4440" evidence="2">
    <location>
        <begin position="24"/>
        <end position="115"/>
    </location>
</feature>